<comment type="caution">
    <text evidence="2">The sequence shown here is derived from an EMBL/GenBank/DDBJ whole genome shotgun (WGS) entry which is preliminary data.</text>
</comment>
<dbReference type="PANTHER" id="PTHR31393">
    <property type="entry name" value="C5ORF31"/>
    <property type="match status" value="1"/>
</dbReference>
<dbReference type="Proteomes" id="UP000276133">
    <property type="component" value="Unassembled WGS sequence"/>
</dbReference>
<dbReference type="AlphaFoldDB" id="A0A3M7SXU9"/>
<keyword evidence="3" id="KW-1185">Reference proteome</keyword>
<dbReference type="OrthoDB" id="10040207at2759"/>
<name>A0A3M7SXU9_BRAPC</name>
<proteinExistence type="predicted"/>
<gene>
    <name evidence="2" type="ORF">BpHYR1_013636</name>
</gene>
<dbReference type="PANTHER" id="PTHR31393:SF2">
    <property type="entry name" value="CHROMOSOME 7 OPEN READING FRAME 31"/>
    <property type="match status" value="1"/>
</dbReference>
<dbReference type="InterPro" id="IPR027886">
    <property type="entry name" value="SPMIP4"/>
</dbReference>
<dbReference type="EMBL" id="REGN01000642">
    <property type="protein sequence ID" value="RNA40418.1"/>
    <property type="molecule type" value="Genomic_DNA"/>
</dbReference>
<evidence type="ECO:0000313" key="3">
    <source>
        <dbReference type="Proteomes" id="UP000276133"/>
    </source>
</evidence>
<feature type="region of interest" description="Disordered" evidence="1">
    <location>
        <begin position="319"/>
        <end position="338"/>
    </location>
</feature>
<feature type="compositionally biased region" description="Polar residues" evidence="1">
    <location>
        <begin position="324"/>
        <end position="334"/>
    </location>
</feature>
<accession>A0A3M7SXU9</accession>
<dbReference type="GO" id="GO:0005813">
    <property type="term" value="C:centrosome"/>
    <property type="evidence" value="ECO:0007669"/>
    <property type="project" value="TreeGrafter"/>
</dbReference>
<protein>
    <submittedName>
        <fullName evidence="2">Uncharacterized protein</fullName>
    </submittedName>
</protein>
<reference evidence="2 3" key="1">
    <citation type="journal article" date="2018" name="Sci. Rep.">
        <title>Genomic signatures of local adaptation to the degree of environmental predictability in rotifers.</title>
        <authorList>
            <person name="Franch-Gras L."/>
            <person name="Hahn C."/>
            <person name="Garcia-Roger E.M."/>
            <person name="Carmona M.J."/>
            <person name="Serra M."/>
            <person name="Gomez A."/>
        </authorList>
    </citation>
    <scope>NUCLEOTIDE SEQUENCE [LARGE SCALE GENOMIC DNA]</scope>
    <source>
        <strain evidence="2">HYR1</strain>
    </source>
</reference>
<dbReference type="STRING" id="10195.A0A3M7SXU9"/>
<evidence type="ECO:0000256" key="1">
    <source>
        <dbReference type="SAM" id="MobiDB-lite"/>
    </source>
</evidence>
<sequence>MTSLHFFDHSNIEPRPAVDWGTLDLQSEKFDPTIIKGPTFILNMLAPFKENLLDKKILKKFPMEHPFTSQISLKAIFPNFTAPEDAKRGQLALNSKTIINKQTPAQIPPTIVNQKNSGMAWRHEIQYPHLPTQQSGVWYYDNELYHLPKPSYGSQQYYPAPPVLLVPNQRLRNAHSIDARTANTLRNKEKELMQSSQRIDYYKDGLGTRAVLDSDNLNEKQKRIIESGEHSDDMTPYFRKGAGISKYTVDKELFNKENVNPELLNHSQSENYKSILTKVEEDQILIENGNDYKNFPEINYQNNPQVPTFNKIEFNRSKTMPDLSRTNSNLSNSKGLKAPTNKLDAEKQKIQQEYHDRIQNLEYVNRHKEIQNINAQNDIKVLRQKTQALENSRGHHPNLKQNIKPHVNSLYDQEQKFLGERAELYKSHSYNPHLVKQYVESIQHDSKVSATLSNGSAYPSQKDVFIGNYEHRPKLFADKTFNDFSTLSREPLENVLKNPNLSADPVLQDNGLIQQQSTYGQSYSTKKFLQENPLAGTNHSNLHYVKLDQAELDHQNIALKSRADHIALNEYRLGNSGPDDLNKANQIVDKLDAESKETEYPRLVGPKPPAPYEPLYCTTEITEMSDGNSKRDYQRVYDSPFVNQTKRYEPLKTDLEAMKNYEARAMNEMAKREEYDRNLVNKSMNDLQVRITHVDKSQEQTARRALDKITEIRRDQNPVSIYQSSYAPYSFDTQKPCPPNEFYKDIKYSQDTSNSERISNDSVPRNLINLQDSWSKSLAHKKYHSGHPGGLADLRENIHTGKKIIYEAPPNAYRFA</sequence>
<evidence type="ECO:0000313" key="2">
    <source>
        <dbReference type="EMBL" id="RNA40418.1"/>
    </source>
</evidence>
<dbReference type="Pfam" id="PF15093">
    <property type="entry name" value="SPMIP4-like"/>
    <property type="match status" value="1"/>
</dbReference>
<organism evidence="2 3">
    <name type="scientific">Brachionus plicatilis</name>
    <name type="common">Marine rotifer</name>
    <name type="synonym">Brachionus muelleri</name>
    <dbReference type="NCBI Taxonomy" id="10195"/>
    <lineage>
        <taxon>Eukaryota</taxon>
        <taxon>Metazoa</taxon>
        <taxon>Spiralia</taxon>
        <taxon>Gnathifera</taxon>
        <taxon>Rotifera</taxon>
        <taxon>Eurotatoria</taxon>
        <taxon>Monogononta</taxon>
        <taxon>Pseudotrocha</taxon>
        <taxon>Ploima</taxon>
        <taxon>Brachionidae</taxon>
        <taxon>Brachionus</taxon>
    </lineage>
</organism>